<dbReference type="Proteomes" id="UP000032452">
    <property type="component" value="Unassembled WGS sequence"/>
</dbReference>
<dbReference type="OrthoDB" id="515557at2"/>
<evidence type="ECO:0000313" key="2">
    <source>
        <dbReference type="Proteomes" id="UP000032452"/>
    </source>
</evidence>
<keyword evidence="2" id="KW-1185">Reference proteome</keyword>
<evidence type="ECO:0008006" key="3">
    <source>
        <dbReference type="Google" id="ProtNLM"/>
    </source>
</evidence>
<protein>
    <recommendedName>
        <fullName evidence="3">Glutathione S-transferase</fullName>
    </recommendedName>
</protein>
<dbReference type="RefSeq" id="WP_045054675.1">
    <property type="nucleotide sequence ID" value="NZ_CAWMDP010000042.1"/>
</dbReference>
<dbReference type="AlphaFoldDB" id="A0A0D8ZXD1"/>
<dbReference type="PATRIC" id="fig|1618023.3.peg.3944"/>
<evidence type="ECO:0000313" key="1">
    <source>
        <dbReference type="EMBL" id="KJH71866.1"/>
    </source>
</evidence>
<name>A0A0D8ZXD1_9CYAN</name>
<sequence>MLSKRQLFILGVGTSIIVILNIRTSKTIAQLPTVETPEEILRTEIIIAARSPIDGKPLSAAEYAEVQVQLQTRRNPPKLSPKVRETVFLLRLRQLIRTFAPFLPI</sequence>
<comment type="caution">
    <text evidence="1">The sequence shown here is derived from an EMBL/GenBank/DDBJ whole genome shotgun (WGS) entry which is preliminary data.</text>
</comment>
<reference evidence="1 2" key="1">
    <citation type="submission" date="2015-02" db="EMBL/GenBank/DDBJ databases">
        <title>Draft genome of a novel marine cyanobacterium (Chroococcales) isolated from South Atlantic Ocean.</title>
        <authorList>
            <person name="Rigonato J."/>
            <person name="Alvarenga D.O."/>
            <person name="Branco L.H."/>
            <person name="Varani A.M."/>
            <person name="Brandini F.P."/>
            <person name="Fiore M.F."/>
        </authorList>
    </citation>
    <scope>NUCLEOTIDE SEQUENCE [LARGE SCALE GENOMIC DNA]</scope>
    <source>
        <strain evidence="1 2">CENA595</strain>
    </source>
</reference>
<gene>
    <name evidence="1" type="ORF">UH38_10850</name>
</gene>
<accession>A0A0D8ZXD1</accession>
<proteinExistence type="predicted"/>
<dbReference type="EMBL" id="JYON01000009">
    <property type="protein sequence ID" value="KJH71866.1"/>
    <property type="molecule type" value="Genomic_DNA"/>
</dbReference>
<organism evidence="1 2">
    <name type="scientific">Aliterella atlantica CENA595</name>
    <dbReference type="NCBI Taxonomy" id="1618023"/>
    <lineage>
        <taxon>Bacteria</taxon>
        <taxon>Bacillati</taxon>
        <taxon>Cyanobacteriota</taxon>
        <taxon>Cyanophyceae</taxon>
        <taxon>Chroococcidiopsidales</taxon>
        <taxon>Aliterellaceae</taxon>
        <taxon>Aliterella</taxon>
    </lineage>
</organism>
<dbReference type="STRING" id="1618023.UH38_10850"/>